<evidence type="ECO:0000256" key="2">
    <source>
        <dbReference type="ARBA" id="ARBA00001946"/>
    </source>
</evidence>
<evidence type="ECO:0000259" key="10">
    <source>
        <dbReference type="Pfam" id="PF03372"/>
    </source>
</evidence>
<dbReference type="GO" id="GO:0004519">
    <property type="term" value="F:endonuclease activity"/>
    <property type="evidence" value="ECO:0007669"/>
    <property type="project" value="UniProtKB-KW"/>
</dbReference>
<dbReference type="InterPro" id="IPR051547">
    <property type="entry name" value="TDP2-like"/>
</dbReference>
<dbReference type="RefSeq" id="WP_231331250.1">
    <property type="nucleotide sequence ID" value="NZ_CP059572.1"/>
</dbReference>
<dbReference type="EMBL" id="CP059572">
    <property type="protein sequence ID" value="QXJ25289.1"/>
    <property type="molecule type" value="Genomic_DNA"/>
</dbReference>
<keyword evidence="8" id="KW-0234">DNA repair</keyword>
<evidence type="ECO:0000313" key="11">
    <source>
        <dbReference type="EMBL" id="QXJ25289.1"/>
    </source>
</evidence>
<gene>
    <name evidence="11" type="ORF">AGRA3207_006763</name>
</gene>
<keyword evidence="4" id="KW-0479">Metal-binding</keyword>
<dbReference type="InterPro" id="IPR005135">
    <property type="entry name" value="Endo/exonuclease/phosphatase"/>
</dbReference>
<evidence type="ECO:0000256" key="1">
    <source>
        <dbReference type="ARBA" id="ARBA00001936"/>
    </source>
</evidence>
<organism evidence="11 12">
    <name type="scientific">Actinomadura graeca</name>
    <dbReference type="NCBI Taxonomy" id="2750812"/>
    <lineage>
        <taxon>Bacteria</taxon>
        <taxon>Bacillati</taxon>
        <taxon>Actinomycetota</taxon>
        <taxon>Actinomycetes</taxon>
        <taxon>Streptosporangiales</taxon>
        <taxon>Thermomonosporaceae</taxon>
        <taxon>Actinomadura</taxon>
    </lineage>
</organism>
<name>A0ABX8R2J7_9ACTN</name>
<dbReference type="SUPFAM" id="SSF56219">
    <property type="entry name" value="DNase I-like"/>
    <property type="match status" value="1"/>
</dbReference>
<evidence type="ECO:0000313" key="12">
    <source>
        <dbReference type="Proteomes" id="UP001049518"/>
    </source>
</evidence>
<keyword evidence="3" id="KW-0540">Nuclease</keyword>
<keyword evidence="11" id="KW-0255">Endonuclease</keyword>
<dbReference type="InterPro" id="IPR036691">
    <property type="entry name" value="Endo/exonu/phosph_ase_sf"/>
</dbReference>
<keyword evidence="5" id="KW-0227">DNA damage</keyword>
<dbReference type="PANTHER" id="PTHR15822:SF4">
    <property type="entry name" value="TYROSYL-DNA PHOSPHODIESTERASE 2"/>
    <property type="match status" value="1"/>
</dbReference>
<feature type="domain" description="Endonuclease/exonuclease/phosphatase" evidence="10">
    <location>
        <begin position="7"/>
        <end position="221"/>
    </location>
</feature>
<evidence type="ECO:0000256" key="9">
    <source>
        <dbReference type="SAM" id="MobiDB-lite"/>
    </source>
</evidence>
<keyword evidence="12" id="KW-1185">Reference proteome</keyword>
<keyword evidence="7" id="KW-0460">Magnesium</keyword>
<comment type="cofactor">
    <cofactor evidence="1">
        <name>Mn(2+)</name>
        <dbReference type="ChEBI" id="CHEBI:29035"/>
    </cofactor>
</comment>
<evidence type="ECO:0000256" key="3">
    <source>
        <dbReference type="ARBA" id="ARBA00022722"/>
    </source>
</evidence>
<dbReference type="Proteomes" id="UP001049518">
    <property type="component" value="Chromosome"/>
</dbReference>
<sequence length="236" mass="26360">MTPVRVLTYNVRSLRDDPAAVARVVRALDPDVLCLQEVPRFWDWRVKRRRLARDCGMDIAAGRRACGLAILTAPRVRRVGREFHLLSPVPGLHRRALAIAVLETAGTRLVAACTHLDLMTAPRRRHATEVLAHLDRARRRHDAPVVLTGDINEEPGGPTWTLFTDRFQDAYAVAPEGEELTFSSRNPRRRIDAVFADTTIEVVTCGVPAHPAEDYPQATDHRPVQATLNLPDPPKT</sequence>
<dbReference type="PANTHER" id="PTHR15822">
    <property type="entry name" value="TRAF AND TNF RECEPTOR-ASSOCIATED PROTEIN"/>
    <property type="match status" value="1"/>
</dbReference>
<keyword evidence="6" id="KW-0378">Hydrolase</keyword>
<evidence type="ECO:0000256" key="5">
    <source>
        <dbReference type="ARBA" id="ARBA00022763"/>
    </source>
</evidence>
<proteinExistence type="predicted"/>
<evidence type="ECO:0000256" key="4">
    <source>
        <dbReference type="ARBA" id="ARBA00022723"/>
    </source>
</evidence>
<dbReference type="Pfam" id="PF03372">
    <property type="entry name" value="Exo_endo_phos"/>
    <property type="match status" value="1"/>
</dbReference>
<evidence type="ECO:0000256" key="6">
    <source>
        <dbReference type="ARBA" id="ARBA00022801"/>
    </source>
</evidence>
<comment type="cofactor">
    <cofactor evidence="2">
        <name>Mg(2+)</name>
        <dbReference type="ChEBI" id="CHEBI:18420"/>
    </cofactor>
</comment>
<accession>A0ABX8R2J7</accession>
<protein>
    <submittedName>
        <fullName evidence="11">Endonuclease/exonuclease/phosphatase family protein</fullName>
    </submittedName>
</protein>
<evidence type="ECO:0000256" key="7">
    <source>
        <dbReference type="ARBA" id="ARBA00022842"/>
    </source>
</evidence>
<evidence type="ECO:0000256" key="8">
    <source>
        <dbReference type="ARBA" id="ARBA00023204"/>
    </source>
</evidence>
<feature type="region of interest" description="Disordered" evidence="9">
    <location>
        <begin position="211"/>
        <end position="236"/>
    </location>
</feature>
<dbReference type="Gene3D" id="3.60.10.10">
    <property type="entry name" value="Endonuclease/exonuclease/phosphatase"/>
    <property type="match status" value="1"/>
</dbReference>
<reference evidence="11" key="1">
    <citation type="submission" date="2020-07" db="EMBL/GenBank/DDBJ databases">
        <authorList>
            <person name="Tarantini F.S."/>
            <person name="Hong K.W."/>
            <person name="Chan K.G."/>
        </authorList>
    </citation>
    <scope>NUCLEOTIDE SEQUENCE</scope>
    <source>
        <strain evidence="11">32-07</strain>
    </source>
</reference>